<dbReference type="EMBL" id="UFUW01000001">
    <property type="protein sequence ID" value="SUX20384.1"/>
    <property type="molecule type" value="Genomic_DNA"/>
</dbReference>
<accession>A0A381E2P7</accession>
<feature type="chain" id="PRO_5016632374" evidence="1">
    <location>
        <begin position="28"/>
        <end position="329"/>
    </location>
</feature>
<feature type="signal peptide" evidence="1">
    <location>
        <begin position="1"/>
        <end position="27"/>
    </location>
</feature>
<dbReference type="Proteomes" id="UP000254572">
    <property type="component" value="Unassembled WGS sequence"/>
</dbReference>
<evidence type="ECO:0000313" key="2">
    <source>
        <dbReference type="EMBL" id="SUX20384.1"/>
    </source>
</evidence>
<gene>
    <name evidence="2" type="ORF">NCTC13294_00729</name>
</gene>
<reference evidence="2 3" key="1">
    <citation type="submission" date="2018-06" db="EMBL/GenBank/DDBJ databases">
        <authorList>
            <consortium name="Pathogen Informatics"/>
            <person name="Doyle S."/>
        </authorList>
    </citation>
    <scope>NUCLEOTIDE SEQUENCE [LARGE SCALE GENOMIC DNA]</scope>
    <source>
        <strain evidence="2 3">NCTC13294</strain>
    </source>
</reference>
<dbReference type="RefSeq" id="WP_115610964.1">
    <property type="nucleotide sequence ID" value="NZ_JBHLZC010000001.1"/>
</dbReference>
<dbReference type="OrthoDB" id="6677179at2"/>
<proteinExistence type="predicted"/>
<keyword evidence="1" id="KW-0732">Signal</keyword>
<name>A0A381E2P7_9GAMM</name>
<evidence type="ECO:0000256" key="1">
    <source>
        <dbReference type="SAM" id="SignalP"/>
    </source>
</evidence>
<keyword evidence="3" id="KW-1185">Reference proteome</keyword>
<protein>
    <submittedName>
        <fullName evidence="2">Uncharacterized protein</fullName>
    </submittedName>
</protein>
<dbReference type="InterPro" id="IPR049732">
    <property type="entry name" value="Smlt3025-like"/>
</dbReference>
<dbReference type="CDD" id="cd20897">
    <property type="entry name" value="Smlt3025-like"/>
    <property type="match status" value="1"/>
</dbReference>
<evidence type="ECO:0000313" key="3">
    <source>
        <dbReference type="Proteomes" id="UP000254572"/>
    </source>
</evidence>
<organism evidence="2 3">
    <name type="scientific">Cardiobacterium valvarum</name>
    <dbReference type="NCBI Taxonomy" id="194702"/>
    <lineage>
        <taxon>Bacteria</taxon>
        <taxon>Pseudomonadati</taxon>
        <taxon>Pseudomonadota</taxon>
        <taxon>Gammaproteobacteria</taxon>
        <taxon>Cardiobacteriales</taxon>
        <taxon>Cardiobacteriaceae</taxon>
        <taxon>Cardiobacterium</taxon>
    </lineage>
</organism>
<sequence length="329" mass="36812">MTNQPTNTTRKSLFFTLCLAFAALLTACDKPQADKTAKPAAQATATAAAASSVPAADGMPNITTEDMGNLARAMHGAASQQPDNAPKDKYGQPYIIGNLGGVPVNLPSSVVSLVEYDDSPGWDPEKLRTYNPPTRSYQSIITSFGFDFFNNDAQLFDRNDPTMCERNKNDWGIDGSKSDRVSVHILFDPQHPPKYKNLDHHLAWYMDKMWIEPPHPDHSSYFEKTTEILYGLEVYINPGIDSKTGKPWREYENAQDLFVGRDSEGHVQTLIECSNKPVPSAPCTQYFVFPPPMSIQINADYVRPQLSQWQNIQRNSIRFLINFQANTGE</sequence>
<dbReference type="AlphaFoldDB" id="A0A381E2P7"/>